<evidence type="ECO:0000313" key="3">
    <source>
        <dbReference type="Proteomes" id="UP001172673"/>
    </source>
</evidence>
<organism evidence="2 3">
    <name type="scientific">Cladophialophora chaetospira</name>
    <dbReference type="NCBI Taxonomy" id="386627"/>
    <lineage>
        <taxon>Eukaryota</taxon>
        <taxon>Fungi</taxon>
        <taxon>Dikarya</taxon>
        <taxon>Ascomycota</taxon>
        <taxon>Pezizomycotina</taxon>
        <taxon>Eurotiomycetes</taxon>
        <taxon>Chaetothyriomycetidae</taxon>
        <taxon>Chaetothyriales</taxon>
        <taxon>Herpotrichiellaceae</taxon>
        <taxon>Cladophialophora</taxon>
    </lineage>
</organism>
<comment type="caution">
    <text evidence="2">The sequence shown here is derived from an EMBL/GenBank/DDBJ whole genome shotgun (WGS) entry which is preliminary data.</text>
</comment>
<feature type="region of interest" description="Disordered" evidence="1">
    <location>
        <begin position="297"/>
        <end position="385"/>
    </location>
</feature>
<dbReference type="AlphaFoldDB" id="A0AA38WZG5"/>
<name>A0AA38WZG5_9EURO</name>
<evidence type="ECO:0000313" key="2">
    <source>
        <dbReference type="EMBL" id="KAJ9604001.1"/>
    </source>
</evidence>
<gene>
    <name evidence="2" type="ORF">H2200_011523</name>
</gene>
<dbReference type="Proteomes" id="UP001172673">
    <property type="component" value="Unassembled WGS sequence"/>
</dbReference>
<sequence length="402" mass="46709">MAAPEDWKLPLALTSERTITFKDMIYQRPYWVHFQRGDYFRHELSGRFIRLEYEADGWPLRVQGAVDQARRFVFVEAEAKSFGGNAQYLTFVDRKERTLNNNGWAEDLYEMEELFGYSNRANNDRNQQKVWKVWKLYRHDGDYRYTPRTDLETCRRSWWKEVKAQREQTSGFNLHQTPIQLQATSRQLPDTAGHLGSTNPSEIRRTTINEEPVRYNPTSQKPDFRQQFREATSQRSSLAFHRNIPHLSSRILKADVPPGKNTSYQQDGRQEWQQKPALIAPKFDRSTANVVYAQSARKQEVGVPGTQNKHAADQSPAYPPLGSLRSNVSRRRPLEKQTATMPPEMHSSHRTGHLTVKSTGPHQLRGSRPAPIEPAPMRNLRPVNDGILQDIERQFEKSLRLE</sequence>
<evidence type="ECO:0000256" key="1">
    <source>
        <dbReference type="SAM" id="MobiDB-lite"/>
    </source>
</evidence>
<protein>
    <submittedName>
        <fullName evidence="2">Uncharacterized protein</fullName>
    </submittedName>
</protein>
<dbReference type="EMBL" id="JAPDRK010000020">
    <property type="protein sequence ID" value="KAJ9604001.1"/>
    <property type="molecule type" value="Genomic_DNA"/>
</dbReference>
<reference evidence="2" key="1">
    <citation type="submission" date="2022-10" db="EMBL/GenBank/DDBJ databases">
        <title>Culturing micro-colonial fungi from biological soil crusts in the Mojave desert and describing Neophaeococcomyces mojavensis, and introducing the new genera and species Taxawa tesnikishii.</title>
        <authorList>
            <person name="Kurbessoian T."/>
            <person name="Stajich J.E."/>
        </authorList>
    </citation>
    <scope>NUCLEOTIDE SEQUENCE</scope>
    <source>
        <strain evidence="2">TK_41</strain>
    </source>
</reference>
<proteinExistence type="predicted"/>
<accession>A0AA38WZG5</accession>
<keyword evidence="3" id="KW-1185">Reference proteome</keyword>